<reference evidence="2 3" key="1">
    <citation type="journal article" date="2014" name="Genome Announc.">
        <title>Draft Genome Sequence of the Boron-Tolerant and Moderately Halotolerant Bacterium Gracilibacillus boraciitolerans JCM 21714T.</title>
        <authorList>
            <person name="Ahmed I."/>
            <person name="Oshima K."/>
            <person name="Suda W."/>
            <person name="Kitamura K."/>
            <person name="Iida T."/>
            <person name="Ohmori Y."/>
            <person name="Fujiwara T."/>
            <person name="Hattori M."/>
            <person name="Ohkuma M."/>
        </authorList>
    </citation>
    <scope>NUCLEOTIDE SEQUENCE [LARGE SCALE GENOMIC DNA]</scope>
    <source>
        <strain evidence="2 3">JCM 21714</strain>
    </source>
</reference>
<evidence type="ECO:0000313" key="3">
    <source>
        <dbReference type="Proteomes" id="UP000019102"/>
    </source>
</evidence>
<proteinExistence type="predicted"/>
<dbReference type="EMBL" id="BAVS01000017">
    <property type="protein sequence ID" value="GAE93955.1"/>
    <property type="molecule type" value="Genomic_DNA"/>
</dbReference>
<accession>W4VKR3</accession>
<name>W4VKR3_9BACI</name>
<dbReference type="eggNOG" id="COG0661">
    <property type="taxonomic scope" value="Bacteria"/>
</dbReference>
<keyword evidence="1" id="KW-1133">Transmembrane helix</keyword>
<feature type="transmembrane region" description="Helical" evidence="1">
    <location>
        <begin position="141"/>
        <end position="163"/>
    </location>
</feature>
<evidence type="ECO:0000256" key="1">
    <source>
        <dbReference type="SAM" id="Phobius"/>
    </source>
</evidence>
<gene>
    <name evidence="2" type="ORF">JCM21714_3077</name>
</gene>
<comment type="caution">
    <text evidence="2">The sequence shown here is derived from an EMBL/GenBank/DDBJ whole genome shotgun (WGS) entry which is preliminary data.</text>
</comment>
<dbReference type="Proteomes" id="UP000019102">
    <property type="component" value="Unassembled WGS sequence"/>
</dbReference>
<evidence type="ECO:0000313" key="2">
    <source>
        <dbReference type="EMBL" id="GAE93955.1"/>
    </source>
</evidence>
<dbReference type="STRING" id="1298598.JCM21714_3077"/>
<keyword evidence="1" id="KW-0472">Membrane</keyword>
<dbReference type="RefSeq" id="WP_369403557.1">
    <property type="nucleotide sequence ID" value="NZ_BAVS01000017.1"/>
</dbReference>
<keyword evidence="3" id="KW-1185">Reference proteome</keyword>
<keyword evidence="1" id="KW-0812">Transmembrane</keyword>
<feature type="transmembrane region" description="Helical" evidence="1">
    <location>
        <begin position="175"/>
        <end position="195"/>
    </location>
</feature>
<sequence>MDKFIIKYYDTPLSEVSLGEAITDLFSIANDHEIEIPSDLTLVGKTLLTLEGVVEPLAPKLSIMDAAEPFGKELIKERYHPKKIAEDLFEQFNDYGDVLHDMPEIVQELSTMVRKRKIPIQISVPEADSFFSKLDRVSNRLSFSIVLLAFSLIMVGLIIGSALGRQSSLLWELPAIEIGFVIAMLMFAWLIYSIFRSGRF</sequence>
<dbReference type="AlphaFoldDB" id="W4VKR3"/>
<organism evidence="2 3">
    <name type="scientific">Gracilibacillus boraciitolerans JCM 21714</name>
    <dbReference type="NCBI Taxonomy" id="1298598"/>
    <lineage>
        <taxon>Bacteria</taxon>
        <taxon>Bacillati</taxon>
        <taxon>Bacillota</taxon>
        <taxon>Bacilli</taxon>
        <taxon>Bacillales</taxon>
        <taxon>Bacillaceae</taxon>
        <taxon>Gracilibacillus</taxon>
    </lineage>
</organism>
<protein>
    <submittedName>
        <fullName evidence="2">ABC1 family protein</fullName>
    </submittedName>
</protein>